<feature type="domain" description="Matrin-type" evidence="9">
    <location>
        <begin position="4"/>
        <end position="36"/>
    </location>
</feature>
<dbReference type="SMART" id="SM00451">
    <property type="entry name" value="ZnF_U1"/>
    <property type="match status" value="1"/>
</dbReference>
<dbReference type="RefSeq" id="XP_025596098.1">
    <property type="nucleotide sequence ID" value="XM_025740350.1"/>
</dbReference>
<dbReference type="EMBL" id="KZ819302">
    <property type="protein sequence ID" value="PWN95819.1"/>
    <property type="molecule type" value="Genomic_DNA"/>
</dbReference>
<evidence type="ECO:0000259" key="9">
    <source>
        <dbReference type="PROSITE" id="PS50171"/>
    </source>
</evidence>
<sequence length="182" mass="19161">MGRHYCDYCDILLTHDSTSVRKAHNSGRNHLQNVRDHFMNLDPAVCNEIVAGVAAQYEREGKQKPPALMQGGPGFGPGGMGGGGFGGYPGGGMTFGQGPMSGGECAHRGVAGGLQRERGSWRCGARRAGATRDAKRRMGRAGSGAARKRLQRASVGSRTQPHCEACCCAAESSRRTRLPAGC</sequence>
<dbReference type="Proteomes" id="UP000245946">
    <property type="component" value="Unassembled WGS sequence"/>
</dbReference>
<dbReference type="InterPro" id="IPR036236">
    <property type="entry name" value="Znf_C2H2_sf"/>
</dbReference>
<dbReference type="InterPro" id="IPR013085">
    <property type="entry name" value="U1-CZ_Znf_C2H2"/>
</dbReference>
<dbReference type="STRING" id="58919.A0A316Z2M5"/>
<protein>
    <submittedName>
        <fullName evidence="10">Zf-U1-domain-containing protein</fullName>
    </submittedName>
</protein>
<evidence type="ECO:0000256" key="5">
    <source>
        <dbReference type="ARBA" id="ARBA00022884"/>
    </source>
</evidence>
<organism evidence="10 11">
    <name type="scientific">Tilletiopsis washingtonensis</name>
    <dbReference type="NCBI Taxonomy" id="58919"/>
    <lineage>
        <taxon>Eukaryota</taxon>
        <taxon>Fungi</taxon>
        <taxon>Dikarya</taxon>
        <taxon>Basidiomycota</taxon>
        <taxon>Ustilaginomycotina</taxon>
        <taxon>Exobasidiomycetes</taxon>
        <taxon>Entylomatales</taxon>
        <taxon>Entylomatales incertae sedis</taxon>
        <taxon>Tilletiopsis</taxon>
    </lineage>
</organism>
<feature type="region of interest" description="Disordered" evidence="8">
    <location>
        <begin position="121"/>
        <end position="148"/>
    </location>
</feature>
<evidence type="ECO:0000256" key="7">
    <source>
        <dbReference type="ARBA" id="ARBA00023274"/>
    </source>
</evidence>
<keyword evidence="7" id="KW-0687">Ribonucleoprotein</keyword>
<keyword evidence="4" id="KW-0862">Zinc</keyword>
<dbReference type="InterPro" id="IPR017340">
    <property type="entry name" value="U1_snRNP-C"/>
</dbReference>
<dbReference type="GO" id="GO:0005685">
    <property type="term" value="C:U1 snRNP"/>
    <property type="evidence" value="ECO:0007669"/>
    <property type="project" value="InterPro"/>
</dbReference>
<reference evidence="10 11" key="1">
    <citation type="journal article" date="2018" name="Mol. Biol. Evol.">
        <title>Broad Genomic Sampling Reveals a Smut Pathogenic Ancestry of the Fungal Clade Ustilaginomycotina.</title>
        <authorList>
            <person name="Kijpornyongpan T."/>
            <person name="Mondo S.J."/>
            <person name="Barry K."/>
            <person name="Sandor L."/>
            <person name="Lee J."/>
            <person name="Lipzen A."/>
            <person name="Pangilinan J."/>
            <person name="LaButti K."/>
            <person name="Hainaut M."/>
            <person name="Henrissat B."/>
            <person name="Grigoriev I.V."/>
            <person name="Spatafora J.W."/>
            <person name="Aime M.C."/>
        </authorList>
    </citation>
    <scope>NUCLEOTIDE SEQUENCE [LARGE SCALE GENOMIC DNA]</scope>
    <source>
        <strain evidence="10 11">MCA 4186</strain>
    </source>
</reference>
<dbReference type="GO" id="GO:0030627">
    <property type="term" value="F:pre-mRNA 5'-splice site binding"/>
    <property type="evidence" value="ECO:0007669"/>
    <property type="project" value="InterPro"/>
</dbReference>
<dbReference type="GO" id="GO:0000395">
    <property type="term" value="P:mRNA 5'-splice site recognition"/>
    <property type="evidence" value="ECO:0007669"/>
    <property type="project" value="InterPro"/>
</dbReference>
<dbReference type="GeneID" id="37267896"/>
<dbReference type="OrthoDB" id="76567at2759"/>
<dbReference type="PANTHER" id="PTHR31148">
    <property type="entry name" value="U1 SMALL NUCLEAR RIBONUCLEOPROTEIN C"/>
    <property type="match status" value="1"/>
</dbReference>
<proteinExistence type="predicted"/>
<name>A0A316Z2M5_9BASI</name>
<evidence type="ECO:0000256" key="3">
    <source>
        <dbReference type="ARBA" id="ARBA00022771"/>
    </source>
</evidence>
<evidence type="ECO:0000256" key="1">
    <source>
        <dbReference type="ARBA" id="ARBA00004123"/>
    </source>
</evidence>
<keyword evidence="5" id="KW-0694">RNA-binding</keyword>
<evidence type="ECO:0000256" key="8">
    <source>
        <dbReference type="SAM" id="MobiDB-lite"/>
    </source>
</evidence>
<evidence type="ECO:0000313" key="11">
    <source>
        <dbReference type="Proteomes" id="UP000245946"/>
    </source>
</evidence>
<evidence type="ECO:0000256" key="4">
    <source>
        <dbReference type="ARBA" id="ARBA00022833"/>
    </source>
</evidence>
<keyword evidence="3" id="KW-0863">Zinc-finger</keyword>
<dbReference type="Gene3D" id="3.30.160.60">
    <property type="entry name" value="Classic Zinc Finger"/>
    <property type="match status" value="1"/>
</dbReference>
<dbReference type="PANTHER" id="PTHR31148:SF1">
    <property type="entry name" value="U1 SMALL NUCLEAR RIBONUCLEOPROTEIN C"/>
    <property type="match status" value="1"/>
</dbReference>
<keyword evidence="2" id="KW-0479">Metal-binding</keyword>
<dbReference type="Pfam" id="PF06220">
    <property type="entry name" value="zf-U1"/>
    <property type="match status" value="1"/>
</dbReference>
<dbReference type="InterPro" id="IPR003604">
    <property type="entry name" value="Matrin/U1-like-C_Znf_C2H2"/>
</dbReference>
<accession>A0A316Z2M5</accession>
<comment type="subcellular location">
    <subcellularLocation>
        <location evidence="1">Nucleus</location>
    </subcellularLocation>
</comment>
<evidence type="ECO:0000313" key="10">
    <source>
        <dbReference type="EMBL" id="PWN95819.1"/>
    </source>
</evidence>
<gene>
    <name evidence="10" type="ORF">FA09DRAFT_300866</name>
</gene>
<dbReference type="GO" id="GO:0008270">
    <property type="term" value="F:zinc ion binding"/>
    <property type="evidence" value="ECO:0007669"/>
    <property type="project" value="UniProtKB-KW"/>
</dbReference>
<keyword evidence="11" id="KW-1185">Reference proteome</keyword>
<dbReference type="PROSITE" id="PS50171">
    <property type="entry name" value="ZF_MATRIN"/>
    <property type="match status" value="1"/>
</dbReference>
<dbReference type="InterPro" id="IPR000690">
    <property type="entry name" value="Matrin/U1-C_Znf_C2H2"/>
</dbReference>
<evidence type="ECO:0000256" key="2">
    <source>
        <dbReference type="ARBA" id="ARBA00022723"/>
    </source>
</evidence>
<evidence type="ECO:0000256" key="6">
    <source>
        <dbReference type="ARBA" id="ARBA00023242"/>
    </source>
</evidence>
<keyword evidence="6" id="KW-0539">Nucleus</keyword>
<dbReference type="SUPFAM" id="SSF57667">
    <property type="entry name" value="beta-beta-alpha zinc fingers"/>
    <property type="match status" value="1"/>
</dbReference>
<dbReference type="AlphaFoldDB" id="A0A316Z2M5"/>